<dbReference type="Proteomes" id="UP000382040">
    <property type="component" value="Unassembled WGS sequence"/>
</dbReference>
<protein>
    <submittedName>
        <fullName evidence="2">Uncharacterized protein</fullName>
    </submittedName>
</protein>
<dbReference type="EMBL" id="CABPST010000002">
    <property type="protein sequence ID" value="VVE87542.1"/>
    <property type="molecule type" value="Genomic_DNA"/>
</dbReference>
<keyword evidence="1" id="KW-0732">Signal</keyword>
<name>A0A5E5BQX8_9BURK</name>
<evidence type="ECO:0000313" key="2">
    <source>
        <dbReference type="EMBL" id="VVE87542.1"/>
    </source>
</evidence>
<gene>
    <name evidence="2" type="ORF">PBR20603_01478</name>
</gene>
<evidence type="ECO:0000256" key="1">
    <source>
        <dbReference type="SAM" id="SignalP"/>
    </source>
</evidence>
<feature type="chain" id="PRO_5022927536" evidence="1">
    <location>
        <begin position="22"/>
        <end position="101"/>
    </location>
</feature>
<sequence>MSRILSAAPLVIVLSAFSASAATDAERALRQRQCGSLDQISKDKYSTRYSLKNRCDFKIYLNYFCEGDPQRKRWTVEPNSTTEMSCNHVTSNGRIRYDWDY</sequence>
<keyword evidence="3" id="KW-1185">Reference proteome</keyword>
<reference evidence="2 3" key="1">
    <citation type="submission" date="2019-08" db="EMBL/GenBank/DDBJ databases">
        <authorList>
            <person name="Peeters C."/>
        </authorList>
    </citation>
    <scope>NUCLEOTIDE SEQUENCE [LARGE SCALE GENOMIC DNA]</scope>
    <source>
        <strain evidence="2 3">LMG 20603</strain>
    </source>
</reference>
<accession>A0A5E5BQX8</accession>
<dbReference type="RefSeq" id="WP_150558854.1">
    <property type="nucleotide sequence ID" value="NZ_CABPST010000002.1"/>
</dbReference>
<organism evidence="2 3">
    <name type="scientific">Pandoraea bronchicola</name>
    <dbReference type="NCBI Taxonomy" id="2508287"/>
    <lineage>
        <taxon>Bacteria</taxon>
        <taxon>Pseudomonadati</taxon>
        <taxon>Pseudomonadota</taxon>
        <taxon>Betaproteobacteria</taxon>
        <taxon>Burkholderiales</taxon>
        <taxon>Burkholderiaceae</taxon>
        <taxon>Pandoraea</taxon>
    </lineage>
</organism>
<dbReference type="AlphaFoldDB" id="A0A5E5BQX8"/>
<evidence type="ECO:0000313" key="3">
    <source>
        <dbReference type="Proteomes" id="UP000382040"/>
    </source>
</evidence>
<proteinExistence type="predicted"/>
<feature type="signal peptide" evidence="1">
    <location>
        <begin position="1"/>
        <end position="21"/>
    </location>
</feature>